<evidence type="ECO:0000259" key="3">
    <source>
        <dbReference type="SMART" id="SM00903"/>
    </source>
</evidence>
<evidence type="ECO:0000313" key="4">
    <source>
        <dbReference type="EMBL" id="CDU24294.1"/>
    </source>
</evidence>
<dbReference type="OrthoDB" id="2015405at2759"/>
<dbReference type="GO" id="GO:0010181">
    <property type="term" value="F:FMN binding"/>
    <property type="evidence" value="ECO:0007669"/>
    <property type="project" value="InterPro"/>
</dbReference>
<evidence type="ECO:0000256" key="1">
    <source>
        <dbReference type="ARBA" id="ARBA00023002"/>
    </source>
</evidence>
<keyword evidence="1" id="KW-0560">Oxidoreductase</keyword>
<protein>
    <recommendedName>
        <fullName evidence="3">Flavin reductase like domain-containing protein</fullName>
    </recommendedName>
</protein>
<dbReference type="SMART" id="SM00903">
    <property type="entry name" value="Flavin_Reduct"/>
    <property type="match status" value="1"/>
</dbReference>
<keyword evidence="6" id="KW-1185">Reference proteome</keyword>
<sequence>MSLLLPASTAARATTSKVTLEAFLPLTRRTSSYQRRPFSRSSPPRSPQDDNDTSTKIRTLMRKSAQPVALVTTFLPSSPGKTNHIHAATLSSFTSISLDPDLVCFSIKTPSKLADALSSHVSSRGVQAVEEEEGWDFVINVLSAKQAGLAAAYAVPGTPPLVYPSTEGGAEEGHPLRQAGLVGGGGGEVPLVRGSIGALACQVVDSVELDRYSSGQVTTEGDTQRSRLYIARVLEVHFAEKGNKNDLKPLIYHRQKFVSTTNHPLI</sequence>
<reference evidence="4" key="1">
    <citation type="submission" date="2014-06" db="EMBL/GenBank/DDBJ databases">
        <authorList>
            <person name="Ju J."/>
            <person name="Zhang J."/>
        </authorList>
    </citation>
    <scope>NUCLEOTIDE SEQUENCE</scope>
    <source>
        <strain evidence="4">SscI8</strain>
    </source>
</reference>
<gene>
    <name evidence="5" type="primary">SSCI77840.1</name>
    <name evidence="4" type="ORF">SPSC_03365</name>
</gene>
<dbReference type="InterPro" id="IPR050268">
    <property type="entry name" value="NADH-dep_flavin_reductase"/>
</dbReference>
<dbReference type="PANTHER" id="PTHR30466:SF1">
    <property type="entry name" value="FMN REDUCTASE (NADH) RUTF"/>
    <property type="match status" value="1"/>
</dbReference>
<dbReference type="InterPro" id="IPR002563">
    <property type="entry name" value="Flavin_Rdtase-like_dom"/>
</dbReference>
<evidence type="ECO:0000313" key="5">
    <source>
        <dbReference type="EMBL" id="CDW99489.1"/>
    </source>
</evidence>
<reference evidence="5" key="2">
    <citation type="submission" date="2014-06" db="EMBL/GenBank/DDBJ databases">
        <authorList>
            <person name="Berkman J.Paul."/>
        </authorList>
    </citation>
    <scope>NUCLEOTIDE SEQUENCE [LARGE SCALE GENOMIC DNA]</scope>
</reference>
<dbReference type="PANTHER" id="PTHR30466">
    <property type="entry name" value="FLAVIN REDUCTASE"/>
    <property type="match status" value="1"/>
</dbReference>
<reference evidence="6" key="3">
    <citation type="submission" date="2014-06" db="EMBL/GenBank/DDBJ databases">
        <authorList>
            <person name="Berkman P.J."/>
        </authorList>
    </citation>
    <scope>NUCLEOTIDE SEQUENCE [LARGE SCALE GENOMIC DNA]</scope>
</reference>
<dbReference type="Pfam" id="PF01613">
    <property type="entry name" value="Flavin_Reduct"/>
    <property type="match status" value="1"/>
</dbReference>
<dbReference type="Gene3D" id="2.30.110.10">
    <property type="entry name" value="Electron Transport, Fmn-binding Protein, Chain A"/>
    <property type="match status" value="1"/>
</dbReference>
<dbReference type="EMBL" id="CCFA01004754">
    <property type="protein sequence ID" value="CDW99489.1"/>
    <property type="molecule type" value="Genomic_DNA"/>
</dbReference>
<dbReference type="Proteomes" id="UP000242770">
    <property type="component" value="Unassembled WGS sequence"/>
</dbReference>
<evidence type="ECO:0000313" key="6">
    <source>
        <dbReference type="Proteomes" id="UP000242770"/>
    </source>
</evidence>
<proteinExistence type="predicted"/>
<name>A0A0F7SCT4_9BASI</name>
<dbReference type="AlphaFoldDB" id="A0A0F7SCT4"/>
<evidence type="ECO:0000256" key="2">
    <source>
        <dbReference type="SAM" id="MobiDB-lite"/>
    </source>
</evidence>
<feature type="region of interest" description="Disordered" evidence="2">
    <location>
        <begin position="31"/>
        <end position="53"/>
    </location>
</feature>
<dbReference type="STRING" id="49012.A0A0F7SCT4"/>
<accession>A0A0F7SCT4</accession>
<feature type="domain" description="Flavin reductase like" evidence="3">
    <location>
        <begin position="61"/>
        <end position="259"/>
    </location>
</feature>
<dbReference type="EMBL" id="LK056666">
    <property type="protein sequence ID" value="CDU24294.1"/>
    <property type="molecule type" value="Genomic_DNA"/>
</dbReference>
<dbReference type="SUPFAM" id="SSF50475">
    <property type="entry name" value="FMN-binding split barrel"/>
    <property type="match status" value="1"/>
</dbReference>
<dbReference type="GO" id="GO:0042602">
    <property type="term" value="F:riboflavin reductase (NADPH) activity"/>
    <property type="evidence" value="ECO:0007669"/>
    <property type="project" value="TreeGrafter"/>
</dbReference>
<dbReference type="InterPro" id="IPR012349">
    <property type="entry name" value="Split_barrel_FMN-bd"/>
</dbReference>
<organism evidence="5 6">
    <name type="scientific">Sporisorium scitamineum</name>
    <dbReference type="NCBI Taxonomy" id="49012"/>
    <lineage>
        <taxon>Eukaryota</taxon>
        <taxon>Fungi</taxon>
        <taxon>Dikarya</taxon>
        <taxon>Basidiomycota</taxon>
        <taxon>Ustilaginomycotina</taxon>
        <taxon>Ustilaginomycetes</taxon>
        <taxon>Ustilaginales</taxon>
        <taxon>Ustilaginaceae</taxon>
        <taxon>Sporisorium</taxon>
    </lineage>
</organism>